<protein>
    <submittedName>
        <fullName evidence="2">Uncharacterized protein</fullName>
    </submittedName>
</protein>
<feature type="transmembrane region" description="Helical" evidence="1">
    <location>
        <begin position="12"/>
        <end position="31"/>
    </location>
</feature>
<sequence>MANVMIWDPYERFIWGIAITLTLLCAAYFIRIGRKREAFNDKIIMFGLASLPLGFASSLTITFIQVIQIQGSFNYTNYIFFGD</sequence>
<evidence type="ECO:0000313" key="2">
    <source>
        <dbReference type="EMBL" id="KKN02092.1"/>
    </source>
</evidence>
<feature type="transmembrane region" description="Helical" evidence="1">
    <location>
        <begin position="43"/>
        <end position="67"/>
    </location>
</feature>
<proteinExistence type="predicted"/>
<reference evidence="2" key="1">
    <citation type="journal article" date="2015" name="Nature">
        <title>Complex archaea that bridge the gap between prokaryotes and eukaryotes.</title>
        <authorList>
            <person name="Spang A."/>
            <person name="Saw J.H."/>
            <person name="Jorgensen S.L."/>
            <person name="Zaremba-Niedzwiedzka K."/>
            <person name="Martijn J."/>
            <person name="Lind A.E."/>
            <person name="van Eijk R."/>
            <person name="Schleper C."/>
            <person name="Guy L."/>
            <person name="Ettema T.J."/>
        </authorList>
    </citation>
    <scope>NUCLEOTIDE SEQUENCE</scope>
</reference>
<comment type="caution">
    <text evidence="2">The sequence shown here is derived from an EMBL/GenBank/DDBJ whole genome shotgun (WGS) entry which is preliminary data.</text>
</comment>
<evidence type="ECO:0000256" key="1">
    <source>
        <dbReference type="SAM" id="Phobius"/>
    </source>
</evidence>
<name>A0A0F9MRN6_9ZZZZ</name>
<keyword evidence="1" id="KW-1133">Transmembrane helix</keyword>
<gene>
    <name evidence="2" type="ORF">LCGC14_1121220</name>
</gene>
<organism evidence="2">
    <name type="scientific">marine sediment metagenome</name>
    <dbReference type="NCBI Taxonomy" id="412755"/>
    <lineage>
        <taxon>unclassified sequences</taxon>
        <taxon>metagenomes</taxon>
        <taxon>ecological metagenomes</taxon>
    </lineage>
</organism>
<accession>A0A0F9MRN6</accession>
<keyword evidence="1" id="KW-0472">Membrane</keyword>
<dbReference type="AlphaFoldDB" id="A0A0F9MRN6"/>
<keyword evidence="1" id="KW-0812">Transmembrane</keyword>
<dbReference type="EMBL" id="LAZR01005184">
    <property type="protein sequence ID" value="KKN02092.1"/>
    <property type="molecule type" value="Genomic_DNA"/>
</dbReference>